<dbReference type="EnsemblMetazoa" id="SCAU005182-RB">
    <property type="protein sequence ID" value="SCAU005182-PB"/>
    <property type="gene ID" value="SCAU005182"/>
</dbReference>
<feature type="signal peptide" evidence="6">
    <location>
        <begin position="1"/>
        <end position="25"/>
    </location>
</feature>
<dbReference type="VEuPathDB" id="VectorBase:SCAU005182"/>
<dbReference type="Gene3D" id="3.40.50.1820">
    <property type="entry name" value="alpha/beta hydrolase"/>
    <property type="match status" value="1"/>
</dbReference>
<feature type="chain" id="PRO_5014271746" description="Lipase domain-containing protein" evidence="6">
    <location>
        <begin position="26"/>
        <end position="966"/>
    </location>
</feature>
<evidence type="ECO:0000256" key="5">
    <source>
        <dbReference type="SAM" id="MobiDB-lite"/>
    </source>
</evidence>
<dbReference type="InterPro" id="IPR029058">
    <property type="entry name" value="AB_hydrolase_fold"/>
</dbReference>
<dbReference type="PANTHER" id="PTHR11610:SF186">
    <property type="entry name" value="FI22312P1"/>
    <property type="match status" value="1"/>
</dbReference>
<sequence length="966" mass="109060">MQNIGRCSPLLLLLLFLVCSLYAVATEASQSSDKLESEYVEYHLTPDQSLNQKFANSNGNHSELVRAVRESLREYELYRERQKRSRVKRASAKRVCYEELGCFEDSGPFAYLEMLPSPPQEINTKFFFYSTKNRSDRPLMELPFLNMTETFKNTKTYNHKRSLNSTEYPTELSTEEPQTTTALPPTRKSTFQKYPITLDDLEGFDEMSVRVIVHGFGSACPHVWIYEMKTALMAVEDCIVICVDWENGATFPNYVRAATNTRLVGKQLAMLLKNLQEYKGLNLARTHIIGFSLGAHVSGFAGAELPGLSRITGLDPAGPLFEAQHPKVRLDSTDAEFVDVIHSNGENLILGGLGSWQPMGDVDFYPNGGRVQTGCSNLFVGAVTDFIWSAQTAEEEEGRSLCNHRRAYKFFIDSVAPRCLFPAFPCDNYDDFLKGKCFPCAQDDEDLAEGVPRCGNMGYYADRSSGRGQLYLLTREEEPFCAHQFQLQIFNSFNDLPLRTIGRLEAILEGEGGLNETFQISEKDDSEFFAGDIVSKIIVPHPALGFPTTLSLNYKHYSGWLSKGLPHWDIDKVILTDSYGRSHSICNPNTKLSTGSPVRMKLKPGNCELDNQEEYGAFTSKPATQAPDSTAQESIQVPEADAIETIKKRKNFLNLGSSFKLGENQSYPLEDNGELPWQPILEGNSLDKDVGESSRSFSEQPEEIFEPILNDRRLNVNRGRNLNDFTGVGEIMEPVLKATTPRVKKGKEIILPEPQPITDKPDKFEIIKLTPLNNPERPKSAASIENDAVTVQLFPFRLGELLQRAERYARETILPLISVQAPRFFGFNVAGNQETQVRSEHRKPRYIPRFEENAFKENSNKRNFGQKRRSGETHSSASREQRNIFALLRPPNLAITPQDQQQAEESQDAPTYYTNVVMTASRSLKPENPDYEPVFIDLPTYKPPKARTARAAFFTNFQKLTNFKRS</sequence>
<dbReference type="Pfam" id="PF00151">
    <property type="entry name" value="Lipase"/>
    <property type="match status" value="1"/>
</dbReference>
<gene>
    <name evidence="8" type="primary">106088846</name>
</gene>
<dbReference type="InterPro" id="IPR000734">
    <property type="entry name" value="TAG_lipase"/>
</dbReference>
<dbReference type="CDD" id="cd00707">
    <property type="entry name" value="Pancreat_lipase_like"/>
    <property type="match status" value="1"/>
</dbReference>
<feature type="region of interest" description="Disordered" evidence="5">
    <location>
        <begin position="854"/>
        <end position="880"/>
    </location>
</feature>
<dbReference type="PRINTS" id="PR00821">
    <property type="entry name" value="TAGLIPASE"/>
</dbReference>
<evidence type="ECO:0000256" key="2">
    <source>
        <dbReference type="ARBA" id="ARBA00010701"/>
    </source>
</evidence>
<organism evidence="8 9">
    <name type="scientific">Stomoxys calcitrans</name>
    <name type="common">Stable fly</name>
    <name type="synonym">Conops calcitrans</name>
    <dbReference type="NCBI Taxonomy" id="35570"/>
    <lineage>
        <taxon>Eukaryota</taxon>
        <taxon>Metazoa</taxon>
        <taxon>Ecdysozoa</taxon>
        <taxon>Arthropoda</taxon>
        <taxon>Hexapoda</taxon>
        <taxon>Insecta</taxon>
        <taxon>Pterygota</taxon>
        <taxon>Neoptera</taxon>
        <taxon>Endopterygota</taxon>
        <taxon>Diptera</taxon>
        <taxon>Brachycera</taxon>
        <taxon>Muscomorpha</taxon>
        <taxon>Muscoidea</taxon>
        <taxon>Muscidae</taxon>
        <taxon>Stomoxys</taxon>
    </lineage>
</organism>
<evidence type="ECO:0000259" key="7">
    <source>
        <dbReference type="Pfam" id="PF00151"/>
    </source>
</evidence>
<dbReference type="GO" id="GO:0016298">
    <property type="term" value="F:lipase activity"/>
    <property type="evidence" value="ECO:0007669"/>
    <property type="project" value="InterPro"/>
</dbReference>
<dbReference type="OrthoDB" id="199913at2759"/>
<dbReference type="InterPro" id="IPR013818">
    <property type="entry name" value="Lipase"/>
</dbReference>
<dbReference type="SUPFAM" id="SSF53474">
    <property type="entry name" value="alpha/beta-Hydrolases"/>
    <property type="match status" value="1"/>
</dbReference>
<dbReference type="GO" id="GO:0005615">
    <property type="term" value="C:extracellular space"/>
    <property type="evidence" value="ECO:0007669"/>
    <property type="project" value="TreeGrafter"/>
</dbReference>
<comment type="subcellular location">
    <subcellularLocation>
        <location evidence="1">Secreted</location>
    </subcellularLocation>
</comment>
<reference evidence="9" key="1">
    <citation type="submission" date="2015-05" db="EMBL/GenBank/DDBJ databases">
        <authorList>
            <person name="Wilson R.K."/>
            <person name="Warren W.C."/>
            <person name="Olafson P."/>
        </authorList>
    </citation>
    <scope>NUCLEOTIDE SEQUENCE [LARGE SCALE GENOMIC DNA]</scope>
    <source>
        <strain evidence="9">USDA</strain>
    </source>
</reference>
<dbReference type="FunFam" id="3.40.50.1820:FF:000288">
    <property type="entry name" value="Pancreatic triacylglycerol lipase"/>
    <property type="match status" value="1"/>
</dbReference>
<evidence type="ECO:0000256" key="6">
    <source>
        <dbReference type="SAM" id="SignalP"/>
    </source>
</evidence>
<dbReference type="InterPro" id="IPR033906">
    <property type="entry name" value="Lipase_N"/>
</dbReference>
<feature type="compositionally biased region" description="Basic and acidic residues" evidence="5">
    <location>
        <begin position="869"/>
        <end position="880"/>
    </location>
</feature>
<dbReference type="EnsemblMetazoa" id="SCAU005182-RC">
    <property type="protein sequence ID" value="SCAU005182-PC"/>
    <property type="gene ID" value="SCAU005182"/>
</dbReference>
<evidence type="ECO:0000313" key="8">
    <source>
        <dbReference type="EnsemblMetazoa" id="SCAU005182-PA"/>
    </source>
</evidence>
<name>A0A1I8P6B9_STOCA</name>
<dbReference type="EnsemblMetazoa" id="SCAU005182-RE">
    <property type="protein sequence ID" value="SCAU005182-PE"/>
    <property type="gene ID" value="SCAU005182"/>
</dbReference>
<accession>A0A1I8P6B9</accession>
<feature type="domain" description="Lipase" evidence="7">
    <location>
        <begin position="202"/>
        <end position="480"/>
    </location>
</feature>
<comment type="similarity">
    <text evidence="2 4">Belongs to the AB hydrolase superfamily. Lipase family.</text>
</comment>
<evidence type="ECO:0000256" key="3">
    <source>
        <dbReference type="ARBA" id="ARBA00022525"/>
    </source>
</evidence>
<keyword evidence="9" id="KW-1185">Reference proteome</keyword>
<evidence type="ECO:0000256" key="1">
    <source>
        <dbReference type="ARBA" id="ARBA00004613"/>
    </source>
</evidence>
<feature type="compositionally biased region" description="Polar residues" evidence="5">
    <location>
        <begin position="163"/>
        <end position="186"/>
    </location>
</feature>
<keyword evidence="3" id="KW-0964">Secreted</keyword>
<proteinExistence type="inferred from homology"/>
<dbReference type="STRING" id="35570.A0A1I8P6B9"/>
<dbReference type="AlphaFoldDB" id="A0A1I8P6B9"/>
<evidence type="ECO:0000256" key="4">
    <source>
        <dbReference type="RuleBase" id="RU004262"/>
    </source>
</evidence>
<evidence type="ECO:0000313" key="9">
    <source>
        <dbReference type="Proteomes" id="UP000095300"/>
    </source>
</evidence>
<protein>
    <recommendedName>
        <fullName evidence="7">Lipase domain-containing protein</fullName>
    </recommendedName>
</protein>
<dbReference type="EnsemblMetazoa" id="SCAU005182-RA">
    <property type="protein sequence ID" value="SCAU005182-PA"/>
    <property type="gene ID" value="SCAU005182"/>
</dbReference>
<dbReference type="GO" id="GO:0016042">
    <property type="term" value="P:lipid catabolic process"/>
    <property type="evidence" value="ECO:0007669"/>
    <property type="project" value="TreeGrafter"/>
</dbReference>
<dbReference type="EnsemblMetazoa" id="SCAU005182-RD">
    <property type="protein sequence ID" value="SCAU005182-PD"/>
    <property type="gene ID" value="SCAU005182"/>
</dbReference>
<feature type="region of interest" description="Disordered" evidence="5">
    <location>
        <begin position="162"/>
        <end position="186"/>
    </location>
</feature>
<reference evidence="8" key="2">
    <citation type="submission" date="2020-05" db="UniProtKB">
        <authorList>
            <consortium name="EnsemblMetazoa"/>
        </authorList>
    </citation>
    <scope>IDENTIFICATION</scope>
    <source>
        <strain evidence="8">USDA</strain>
    </source>
</reference>
<keyword evidence="6" id="KW-0732">Signal</keyword>
<dbReference type="PANTHER" id="PTHR11610">
    <property type="entry name" value="LIPASE"/>
    <property type="match status" value="1"/>
</dbReference>
<dbReference type="Proteomes" id="UP000095300">
    <property type="component" value="Unassembled WGS sequence"/>
</dbReference>